<gene>
    <name evidence="1" type="ORF">FOB64_003162</name>
</gene>
<reference evidence="1 2" key="1">
    <citation type="submission" date="2020-03" db="EMBL/GenBank/DDBJ databases">
        <title>FDA dAtabase for Regulatory Grade micrObial Sequences (FDA-ARGOS): Supporting development and validation of Infectious Disease Dx tests.</title>
        <authorList>
            <person name="Campos J."/>
            <person name="Goldberg B."/>
            <person name="Tallon L."/>
            <person name="Sadzewicz L."/>
            <person name="Vavikolanu K."/>
            <person name="Mehta A."/>
            <person name="Aluvathingal J."/>
            <person name="Nadendla S."/>
            <person name="Nandy P."/>
            <person name="Geyer C."/>
            <person name="Yan Y."/>
            <person name="Sichtig H."/>
        </authorList>
    </citation>
    <scope>NUCLEOTIDE SEQUENCE [LARGE SCALE GENOMIC DNA]</scope>
    <source>
        <strain evidence="1 2">FDAARGOS_656</strain>
    </source>
</reference>
<accession>A0A8H6BX65</accession>
<evidence type="ECO:0000313" key="2">
    <source>
        <dbReference type="Proteomes" id="UP000536275"/>
    </source>
</evidence>
<sequence length="67" mass="7767">MLPVKFSNQPPEQIISIYGFDKIGDHFILHFEHNDGTKSWGSVEFAKQLIPELTREYLSHPAHSHLH</sequence>
<comment type="caution">
    <text evidence="1">The sequence shown here is derived from an EMBL/GenBank/DDBJ whole genome shotgun (WGS) entry which is preliminary data.</text>
</comment>
<protein>
    <submittedName>
        <fullName evidence="1">Uncharacterized protein</fullName>
    </submittedName>
</protein>
<proteinExistence type="predicted"/>
<evidence type="ECO:0000313" key="1">
    <source>
        <dbReference type="EMBL" id="KAF6069518.1"/>
    </source>
</evidence>
<dbReference type="AlphaFoldDB" id="A0A8H6BX65"/>
<dbReference type="Proteomes" id="UP000536275">
    <property type="component" value="Unassembled WGS sequence"/>
</dbReference>
<organism evidence="1 2">
    <name type="scientific">Candida albicans</name>
    <name type="common">Yeast</name>
    <dbReference type="NCBI Taxonomy" id="5476"/>
    <lineage>
        <taxon>Eukaryota</taxon>
        <taxon>Fungi</taxon>
        <taxon>Dikarya</taxon>
        <taxon>Ascomycota</taxon>
        <taxon>Saccharomycotina</taxon>
        <taxon>Pichiomycetes</taxon>
        <taxon>Debaryomycetaceae</taxon>
        <taxon>Candida/Lodderomyces clade</taxon>
        <taxon>Candida</taxon>
    </lineage>
</organism>
<name>A0A8H6BX65_CANAX</name>
<dbReference type="EMBL" id="JABWAD010000037">
    <property type="protein sequence ID" value="KAF6069518.1"/>
    <property type="molecule type" value="Genomic_DNA"/>
</dbReference>